<evidence type="ECO:0000313" key="1">
    <source>
        <dbReference type="EMBL" id="OXB93732.1"/>
    </source>
</evidence>
<dbReference type="InterPro" id="IPR052036">
    <property type="entry name" value="Hydrolase/PRTase-associated"/>
</dbReference>
<reference evidence="1 2" key="1">
    <citation type="submission" date="2017-04" db="EMBL/GenBank/DDBJ databases">
        <title>The genome sequence of Parageobacillus galactosidasius DSM 18751.</title>
        <authorList>
            <person name="Ramaloko W.T."/>
            <person name="Koen N."/>
            <person name="Polliack S."/>
            <person name="Aliyu H."/>
            <person name="Lebre P."/>
            <person name="Mohr T."/>
            <person name="Oswald F."/>
            <person name="Zwick M."/>
            <person name="Neumann A."/>
            <person name="Syldatk C."/>
            <person name="Cowan D."/>
            <person name="De Maayer P."/>
        </authorList>
    </citation>
    <scope>NUCLEOTIDE SEQUENCE [LARGE SCALE GENOMIC DNA]</scope>
    <source>
        <strain evidence="1 2">DSM 18751</strain>
    </source>
</reference>
<proteinExistence type="predicted"/>
<dbReference type="EMBL" id="NDYL01000001">
    <property type="protein sequence ID" value="OXB93732.1"/>
    <property type="molecule type" value="Genomic_DNA"/>
</dbReference>
<comment type="caution">
    <text evidence="1">The sequence shown here is derived from an EMBL/GenBank/DDBJ whole genome shotgun (WGS) entry which is preliminary data.</text>
</comment>
<dbReference type="PANTHER" id="PTHR31299">
    <property type="entry name" value="ESTERASE, PUTATIVE (AFU_ORTHOLOGUE AFUA_1G05850)-RELATED"/>
    <property type="match status" value="1"/>
</dbReference>
<dbReference type="GO" id="GO:0046677">
    <property type="term" value="P:response to antibiotic"/>
    <property type="evidence" value="ECO:0007669"/>
    <property type="project" value="InterPro"/>
</dbReference>
<keyword evidence="2" id="KW-1185">Reference proteome</keyword>
<dbReference type="AlphaFoldDB" id="A0A226QQG2"/>
<organism evidence="1 2">
    <name type="scientific">Parageobacillus galactosidasius</name>
    <dbReference type="NCBI Taxonomy" id="883812"/>
    <lineage>
        <taxon>Bacteria</taxon>
        <taxon>Bacillati</taxon>
        <taxon>Bacillota</taxon>
        <taxon>Bacilli</taxon>
        <taxon>Bacillales</taxon>
        <taxon>Anoxybacillaceae</taxon>
        <taxon>Parageobacillus</taxon>
    </lineage>
</organism>
<accession>A0A226QQG2</accession>
<evidence type="ECO:0008006" key="3">
    <source>
        <dbReference type="Google" id="ProtNLM"/>
    </source>
</evidence>
<gene>
    <name evidence="1" type="ORF">B9L23_01915</name>
</gene>
<dbReference type="Pfam" id="PF05139">
    <property type="entry name" value="Erythro_esteras"/>
    <property type="match status" value="1"/>
</dbReference>
<name>A0A226QQG2_9BACL</name>
<dbReference type="SUPFAM" id="SSF159501">
    <property type="entry name" value="EreA/ChaN-like"/>
    <property type="match status" value="1"/>
</dbReference>
<dbReference type="InterPro" id="IPR007815">
    <property type="entry name" value="Emycin_Estase"/>
</dbReference>
<dbReference type="Proteomes" id="UP000198394">
    <property type="component" value="Unassembled WGS sequence"/>
</dbReference>
<sequence>MDRYSAMKFRDQIMASNLECIFQKLHPNEKIIIWAHNGHIFKKYETLLRRYKPMGSLVNPEIVRKSYYIGLFMYEGRAALNDGTIYSLSKPPKKSLEDHMNHNKSPVSFLDLSNTSPNDFLSFPRSCFTKFSMFVI</sequence>
<protein>
    <recommendedName>
        <fullName evidence="3">Erythromycin esterase</fullName>
    </recommendedName>
</protein>
<dbReference type="PANTHER" id="PTHR31299:SF0">
    <property type="entry name" value="ESTERASE, PUTATIVE (AFU_ORTHOLOGUE AFUA_1G05850)-RELATED"/>
    <property type="match status" value="1"/>
</dbReference>
<evidence type="ECO:0000313" key="2">
    <source>
        <dbReference type="Proteomes" id="UP000198394"/>
    </source>
</evidence>
<dbReference type="Gene3D" id="3.40.1660.10">
    <property type="entry name" value="EreA-like (biosynthetic domain)"/>
    <property type="match status" value="1"/>
</dbReference>